<gene>
    <name evidence="2" type="primary">MED15</name>
    <name evidence="6" type="ORF">EGW08_014324</name>
</gene>
<comment type="subcellular location">
    <subcellularLocation>
        <location evidence="2">Nucleus</location>
    </subcellularLocation>
</comment>
<comment type="function">
    <text evidence="2">Component of the Mediator complex, a coactivator involved in the regulated transcription of nearly all RNA polymerase II-dependent genes. Mediator functions as a bridge to convey information from gene-specific regulatory proteins to the basal RNA polymerase II transcription machinery. Mediator is recruited to promoters by direct interactions with regulatory proteins and serves as a scaffold for the assembly of a functional preinitiation complex with RNA polymerase II and the general transcription factors.</text>
</comment>
<comment type="subunit">
    <text evidence="2">Component of the Mediator complex.</text>
</comment>
<dbReference type="InterPro" id="IPR036529">
    <property type="entry name" value="KIX_dom_sf"/>
</dbReference>
<feature type="non-terminal residue" evidence="6">
    <location>
        <position position="484"/>
    </location>
</feature>
<dbReference type="GO" id="GO:0006355">
    <property type="term" value="P:regulation of DNA-templated transcription"/>
    <property type="evidence" value="ECO:0007669"/>
    <property type="project" value="InterPro"/>
</dbReference>
<evidence type="ECO:0000259" key="5">
    <source>
        <dbReference type="Pfam" id="PF21538"/>
    </source>
</evidence>
<sequence length="484" mass="53553">MAEPNRLQEDWPAASFRESVVEQLEEAKRNSQAQMTKSSAEMEELIFQKARNKAEYCQFIKRLLNSVNSDHAKKEKQHMVNQQQAAAGMMPNMGQVVMTGMRQPGPPVPGPDQDPINALQNLAGQGTGGISRQQQQQMGGMMPGMQGMMTPQQQAQTRMDMMRPPHMQHPRSQQMHGMHRPPQLARQDAFMVTSPQTMPGMPSQPLPASSMGYQGPGGPVRAMGPMGMTAQYMTRDPNMVAMNMQGPNQTSPIQMMPSPMTSHSGMMPSPVGARPQMGVPSPNQMLHTPGTAVAEPSPGPPSTSQEELEYRKKLEKLSGYIEPLRKFVQDSEKKTDEDSIKNHKKMKSLLSILTTKNRYVFVSAHCFTQLAPEKNLSFTFLSTSSSHGHMCQPLLDVVARFTTAPSLNHSLYRTFGPALEAYTGPAIRSASPPPAKVRKVEQDTPEELPNVIQGEIARLGRRFQVSVDPKYHPGSDAYHLVCRL</sequence>
<feature type="domain" description="Mediator of RNA polymerase II transcription subunit 15 N-terminal" evidence="4">
    <location>
        <begin position="8"/>
        <end position="77"/>
    </location>
</feature>
<feature type="region of interest" description="Disordered" evidence="3">
    <location>
        <begin position="286"/>
        <end position="306"/>
    </location>
</feature>
<evidence type="ECO:0000256" key="1">
    <source>
        <dbReference type="ARBA" id="ARBA00023242"/>
    </source>
</evidence>
<evidence type="ECO:0000313" key="6">
    <source>
        <dbReference type="EMBL" id="RUS77893.1"/>
    </source>
</evidence>
<dbReference type="OrthoDB" id="10055322at2759"/>
<comment type="similarity">
    <text evidence="2">Belongs to the Mediator complex subunit 15 family.</text>
</comment>
<dbReference type="EMBL" id="RQTK01000544">
    <property type="protein sequence ID" value="RUS77893.1"/>
    <property type="molecule type" value="Genomic_DNA"/>
</dbReference>
<dbReference type="GO" id="GO:0003712">
    <property type="term" value="F:transcription coregulator activity"/>
    <property type="evidence" value="ECO:0007669"/>
    <property type="project" value="InterPro"/>
</dbReference>
<reference evidence="6 7" key="1">
    <citation type="submission" date="2019-01" db="EMBL/GenBank/DDBJ databases">
        <title>A draft genome assembly of the solar-powered sea slug Elysia chlorotica.</title>
        <authorList>
            <person name="Cai H."/>
            <person name="Li Q."/>
            <person name="Fang X."/>
            <person name="Li J."/>
            <person name="Curtis N.E."/>
            <person name="Altenburger A."/>
            <person name="Shibata T."/>
            <person name="Feng M."/>
            <person name="Maeda T."/>
            <person name="Schwartz J.A."/>
            <person name="Shigenobu S."/>
            <person name="Lundholm N."/>
            <person name="Nishiyama T."/>
            <person name="Yang H."/>
            <person name="Hasebe M."/>
            <person name="Li S."/>
            <person name="Pierce S.K."/>
            <person name="Wang J."/>
        </authorList>
    </citation>
    <scope>NUCLEOTIDE SEQUENCE [LARGE SCALE GENOMIC DNA]</scope>
    <source>
        <strain evidence="6">EC2010</strain>
        <tissue evidence="6">Whole organism of an adult</tissue>
    </source>
</reference>
<dbReference type="GO" id="GO:0005634">
    <property type="term" value="C:nucleus"/>
    <property type="evidence" value="ECO:0007669"/>
    <property type="project" value="UniProtKB-SubCell"/>
</dbReference>
<dbReference type="InterPro" id="IPR019087">
    <property type="entry name" value="Med15_N"/>
</dbReference>
<keyword evidence="1 2" id="KW-0539">Nucleus</keyword>
<keyword evidence="7" id="KW-1185">Reference proteome</keyword>
<dbReference type="Proteomes" id="UP000271974">
    <property type="component" value="Unassembled WGS sequence"/>
</dbReference>
<evidence type="ECO:0000256" key="2">
    <source>
        <dbReference type="RuleBase" id="RU364148"/>
    </source>
</evidence>
<keyword evidence="2" id="KW-0010">Activator</keyword>
<accession>A0A433T8J3</accession>
<evidence type="ECO:0000256" key="3">
    <source>
        <dbReference type="SAM" id="MobiDB-lite"/>
    </source>
</evidence>
<dbReference type="AlphaFoldDB" id="A0A433T8J3"/>
<dbReference type="STRING" id="188477.A0A433T8J3"/>
<evidence type="ECO:0000313" key="7">
    <source>
        <dbReference type="Proteomes" id="UP000271974"/>
    </source>
</evidence>
<dbReference type="Pfam" id="PF09606">
    <property type="entry name" value="Med15_N"/>
    <property type="match status" value="1"/>
</dbReference>
<dbReference type="InterPro" id="IPR048385">
    <property type="entry name" value="Med15_central"/>
</dbReference>
<dbReference type="PANTHER" id="PTHR31804:SF3">
    <property type="entry name" value="MEDIATOR OF RNA POLYMERASE II TRANSCRIPTION SUBUNIT 15"/>
    <property type="match status" value="1"/>
</dbReference>
<keyword evidence="2" id="KW-0805">Transcription regulation</keyword>
<dbReference type="PANTHER" id="PTHR31804">
    <property type="entry name" value="MEDIATOR OF RNA POLYMERASE II TRANSCRIPTION SUBUNIT 15"/>
    <property type="match status" value="1"/>
</dbReference>
<proteinExistence type="inferred from homology"/>
<dbReference type="Pfam" id="PF21538">
    <property type="entry name" value="Med15_M"/>
    <property type="match status" value="1"/>
</dbReference>
<name>A0A433T8J3_ELYCH</name>
<feature type="domain" description="ARC105/Med15 mediator subunit central" evidence="5">
    <location>
        <begin position="307"/>
        <end position="420"/>
    </location>
</feature>
<evidence type="ECO:0000259" key="4">
    <source>
        <dbReference type="Pfam" id="PF09606"/>
    </source>
</evidence>
<comment type="caution">
    <text evidence="6">The sequence shown here is derived from an EMBL/GenBank/DDBJ whole genome shotgun (WGS) entry which is preliminary data.</text>
</comment>
<dbReference type="Gene3D" id="1.10.246.20">
    <property type="entry name" value="Coactivator CBP, KIX domain"/>
    <property type="match status" value="1"/>
</dbReference>
<organism evidence="6 7">
    <name type="scientific">Elysia chlorotica</name>
    <name type="common">Eastern emerald elysia</name>
    <name type="synonym">Sea slug</name>
    <dbReference type="NCBI Taxonomy" id="188477"/>
    <lineage>
        <taxon>Eukaryota</taxon>
        <taxon>Metazoa</taxon>
        <taxon>Spiralia</taxon>
        <taxon>Lophotrochozoa</taxon>
        <taxon>Mollusca</taxon>
        <taxon>Gastropoda</taxon>
        <taxon>Heterobranchia</taxon>
        <taxon>Euthyneura</taxon>
        <taxon>Panpulmonata</taxon>
        <taxon>Sacoglossa</taxon>
        <taxon>Placobranchoidea</taxon>
        <taxon>Plakobranchidae</taxon>
        <taxon>Elysia</taxon>
    </lineage>
</organism>
<protein>
    <recommendedName>
        <fullName evidence="2">Mediator of RNA polymerase II transcription subunit 15</fullName>
    </recommendedName>
    <alternativeName>
        <fullName evidence="2">Mediator complex subunit 15</fullName>
    </alternativeName>
</protein>
<keyword evidence="2" id="KW-0804">Transcription</keyword>